<feature type="compositionally biased region" description="Basic residues" evidence="1">
    <location>
        <begin position="40"/>
        <end position="54"/>
    </location>
</feature>
<dbReference type="AlphaFoldDB" id="A0A392V3A8"/>
<keyword evidence="3" id="KW-1185">Reference proteome</keyword>
<organism evidence="2 3">
    <name type="scientific">Trifolium medium</name>
    <dbReference type="NCBI Taxonomy" id="97028"/>
    <lineage>
        <taxon>Eukaryota</taxon>
        <taxon>Viridiplantae</taxon>
        <taxon>Streptophyta</taxon>
        <taxon>Embryophyta</taxon>
        <taxon>Tracheophyta</taxon>
        <taxon>Spermatophyta</taxon>
        <taxon>Magnoliopsida</taxon>
        <taxon>eudicotyledons</taxon>
        <taxon>Gunneridae</taxon>
        <taxon>Pentapetalae</taxon>
        <taxon>rosids</taxon>
        <taxon>fabids</taxon>
        <taxon>Fabales</taxon>
        <taxon>Fabaceae</taxon>
        <taxon>Papilionoideae</taxon>
        <taxon>50 kb inversion clade</taxon>
        <taxon>NPAAA clade</taxon>
        <taxon>Hologalegina</taxon>
        <taxon>IRL clade</taxon>
        <taxon>Trifolieae</taxon>
        <taxon>Trifolium</taxon>
    </lineage>
</organism>
<dbReference type="Proteomes" id="UP000265520">
    <property type="component" value="Unassembled WGS sequence"/>
</dbReference>
<feature type="region of interest" description="Disordered" evidence="1">
    <location>
        <begin position="35"/>
        <end position="54"/>
    </location>
</feature>
<evidence type="ECO:0000313" key="3">
    <source>
        <dbReference type="Proteomes" id="UP000265520"/>
    </source>
</evidence>
<evidence type="ECO:0000313" key="2">
    <source>
        <dbReference type="EMBL" id="MCI81719.1"/>
    </source>
</evidence>
<reference evidence="2 3" key="1">
    <citation type="journal article" date="2018" name="Front. Plant Sci.">
        <title>Red Clover (Trifolium pratense) and Zigzag Clover (T. medium) - A Picture of Genomic Similarities and Differences.</title>
        <authorList>
            <person name="Dluhosova J."/>
            <person name="Istvanek J."/>
            <person name="Nedelnik J."/>
            <person name="Repkova J."/>
        </authorList>
    </citation>
    <scope>NUCLEOTIDE SEQUENCE [LARGE SCALE GENOMIC DNA]</scope>
    <source>
        <strain evidence="3">cv. 10/8</strain>
        <tissue evidence="2">Leaf</tissue>
    </source>
</reference>
<comment type="caution">
    <text evidence="2">The sequence shown here is derived from an EMBL/GenBank/DDBJ whole genome shotgun (WGS) entry which is preliminary data.</text>
</comment>
<name>A0A392V3A8_9FABA</name>
<evidence type="ECO:0000256" key="1">
    <source>
        <dbReference type="SAM" id="MobiDB-lite"/>
    </source>
</evidence>
<feature type="non-terminal residue" evidence="2">
    <location>
        <position position="1"/>
    </location>
</feature>
<protein>
    <submittedName>
        <fullName evidence="2">Uncharacterized protein</fullName>
    </submittedName>
</protein>
<sequence length="54" mass="5982">GLHFDTSQTLYLRQNPAGTHYYEGQIAGQQPASIPELHCSGKRRGGHLQSHSHL</sequence>
<dbReference type="EMBL" id="LXQA011026045">
    <property type="protein sequence ID" value="MCI81719.1"/>
    <property type="molecule type" value="Genomic_DNA"/>
</dbReference>
<accession>A0A392V3A8</accession>
<proteinExistence type="predicted"/>